<keyword evidence="1 3" id="KW-0732">Signal</keyword>
<evidence type="ECO:0000313" key="5">
    <source>
        <dbReference type="Proteomes" id="UP000190774"/>
    </source>
</evidence>
<dbReference type="EMBL" id="FUYE01000010">
    <property type="protein sequence ID" value="SKB00514.1"/>
    <property type="molecule type" value="Genomic_DNA"/>
</dbReference>
<dbReference type="InterPro" id="IPR011050">
    <property type="entry name" value="Pectin_lyase_fold/virulence"/>
</dbReference>
<dbReference type="RefSeq" id="WP_078814343.1">
    <property type="nucleotide sequence ID" value="NZ_FUYE01000010.1"/>
</dbReference>
<organism evidence="4 5">
    <name type="scientific">Prosthecobacter debontii</name>
    <dbReference type="NCBI Taxonomy" id="48467"/>
    <lineage>
        <taxon>Bacteria</taxon>
        <taxon>Pseudomonadati</taxon>
        <taxon>Verrucomicrobiota</taxon>
        <taxon>Verrucomicrobiia</taxon>
        <taxon>Verrucomicrobiales</taxon>
        <taxon>Verrucomicrobiaceae</taxon>
        <taxon>Prosthecobacter</taxon>
    </lineage>
</organism>
<keyword evidence="5" id="KW-1185">Reference proteome</keyword>
<keyword evidence="2" id="KW-1133">Transmembrane helix</keyword>
<keyword evidence="2" id="KW-0472">Membrane</keyword>
<dbReference type="OrthoDB" id="174034at2"/>
<dbReference type="STRING" id="48467.SAMN02745166_03157"/>
<dbReference type="NCBIfam" id="TIGR02601">
    <property type="entry name" value="autotrns_rpt"/>
    <property type="match status" value="2"/>
</dbReference>
<keyword evidence="2" id="KW-0812">Transmembrane</keyword>
<sequence>MYKRLWKLFPLVLFALTARTATAQLYWDVNGTTVYSGNAGGLWDGAFWSSDVNGLATPSGYVANSFVNFAAGTDGLGTYTVTLPGNQTVSGINFLSGHVTIAPETTSPIASVQILTLSGTAPTVNVQNMDSTISSRVTSSGLTKTGYGKLSLNFGAIASSGYFIFTGAPITVNSGTLELTGTGGSADQMTTNGSIVINNGGTFLWGGNANNISNSTRFTINVGGTMIAKISDNVGSIEGAGHLSLQGGTLNLSQGSANTTFSGLITGGGNIYASSGTGILTLANANTFTGAIGSVNTNTNTGGIRLAHNRAAQYATLTLNNFDTSKINVSFASDIGTFVTGGLTGISKLTLEDVSGAPIDLQVGNNDASTTYRGSLSGSGGLTKIGIGILTLTGEYLTVTNTTSNTVITTAGTSSHTYTGDTTILSGTHTNAGISGNNSSNNLSTLKLDFNAQSTSTTVSGNTYTMVGTAPTSNIISSASRLVLGGGRLWVAGNNAGTAVSQTFNNTLIKSGRNFVTVTQGSTPGNTVVNLGNITRENAATLEFFLPNGAISLSNGITTTTPNDASGILGAWAIVGSDWAIKNTAGNTLGNVVAAGSELYTAYTSGDIVSTGTTNLLINNTEATISTGAGVTDINTLMLRDAGSATPRLIDIGSGETLRFGANGGLWNQGSLANTLTIGSTVNVGSITAGGADNTDGELVINHSGSGDMTLRSSIRDNGTGVVTVIRTGNSPVILSGTNYHTGGTIFTQGRTRADSIGALSTGSVTVVAGGQLWVNASGVFNNDFYLAGTGYGEGTIPGAIRMRGGETLGTSAKTITLTGDTRLGAVNSSSPSTLAGKITGDYALDLAGGAGGTNIIVLSHTGNDFTGNLSINTNLNSTSAFNLSALVTVRLGASEVIPHGLGKGNVIISGGTGTVSTNSATLDLFGFNETINSLISYGNHANVFVTNSKASTTSTLTLGGNDNSTSTSTSATYNTFYGGTLQDGAGVLALTKIGKGTQTLSGTSTYSGATLIQEGTLQTGAANALSPNSDITISEGSSNILSLSNGLADYSQTIKSLSGGGVVILGTVAAADTAAAPGVRLTTGSTADTLYSGLIVGGGGLVKQGSGRFTLTGPNTYVGTTTVNAGNLQIGVAGVGQSGSGAVDITSSGTLSGTGTVRGATTVSGLLSPGDNGGASIGQLVFSDLTASSLTLSGGGSASAPRLLFTLNGATGNVSDLTGGITNPSLLDGTFGQHDALEVQGTLNLTSGSTIKIELADGYSPTLGDVFNLMDWGTISGTLNAGGFNAASVGGDLDLELSNDMLTNGWIWNTSQFLSSGIIYVAAVPEPSRVTFLLLALGLLIMRRRRN</sequence>
<feature type="transmembrane region" description="Helical" evidence="2">
    <location>
        <begin position="1319"/>
        <end position="1343"/>
    </location>
</feature>
<gene>
    <name evidence="4" type="ORF">SAMN02745166_03157</name>
</gene>
<protein>
    <submittedName>
        <fullName evidence="4">PEP-CTERM protein-sorting domain-containing protein</fullName>
    </submittedName>
</protein>
<evidence type="ECO:0000313" key="4">
    <source>
        <dbReference type="EMBL" id="SKB00514.1"/>
    </source>
</evidence>
<name>A0A1T4YFG7_9BACT</name>
<evidence type="ECO:0000256" key="3">
    <source>
        <dbReference type="SAM" id="SignalP"/>
    </source>
</evidence>
<feature type="signal peptide" evidence="3">
    <location>
        <begin position="1"/>
        <end position="23"/>
    </location>
</feature>
<proteinExistence type="predicted"/>
<reference evidence="5" key="1">
    <citation type="submission" date="2017-02" db="EMBL/GenBank/DDBJ databases">
        <authorList>
            <person name="Varghese N."/>
            <person name="Submissions S."/>
        </authorList>
    </citation>
    <scope>NUCLEOTIDE SEQUENCE [LARGE SCALE GENOMIC DNA]</scope>
    <source>
        <strain evidence="5">ATCC 700200</strain>
    </source>
</reference>
<dbReference type="InterPro" id="IPR013425">
    <property type="entry name" value="Autotrns_rpt"/>
</dbReference>
<dbReference type="Pfam" id="PF12951">
    <property type="entry name" value="PATR"/>
    <property type="match status" value="4"/>
</dbReference>
<dbReference type="Proteomes" id="UP000190774">
    <property type="component" value="Unassembled WGS sequence"/>
</dbReference>
<feature type="chain" id="PRO_5012527063" evidence="3">
    <location>
        <begin position="24"/>
        <end position="1348"/>
    </location>
</feature>
<evidence type="ECO:0000256" key="1">
    <source>
        <dbReference type="ARBA" id="ARBA00022729"/>
    </source>
</evidence>
<evidence type="ECO:0000256" key="2">
    <source>
        <dbReference type="SAM" id="Phobius"/>
    </source>
</evidence>
<dbReference type="SUPFAM" id="SSF51126">
    <property type="entry name" value="Pectin lyase-like"/>
    <property type="match status" value="1"/>
</dbReference>
<accession>A0A1T4YFG7</accession>